<keyword evidence="5" id="KW-1185">Reference proteome</keyword>
<evidence type="ECO:0000256" key="3">
    <source>
        <dbReference type="ARBA" id="ARBA00023098"/>
    </source>
</evidence>
<dbReference type="GO" id="GO:0004165">
    <property type="term" value="F:delta(3)-delta(2)-enoyl-CoA isomerase activity"/>
    <property type="evidence" value="ECO:0007669"/>
    <property type="project" value="UniProtKB-EC"/>
</dbReference>
<evidence type="ECO:0000256" key="1">
    <source>
        <dbReference type="ARBA" id="ARBA00000452"/>
    </source>
</evidence>
<comment type="catalytic activity">
    <reaction evidence="1">
        <text>a (3Z)-enoyl-CoA = a 4-saturated (2E)-enoyl-CoA</text>
        <dbReference type="Rhea" id="RHEA:45900"/>
        <dbReference type="ChEBI" id="CHEBI:85097"/>
        <dbReference type="ChEBI" id="CHEBI:85489"/>
        <dbReference type="EC" id="5.3.3.8"/>
    </reaction>
</comment>
<dbReference type="Pfam" id="PF00378">
    <property type="entry name" value="ECH_1"/>
    <property type="match status" value="1"/>
</dbReference>
<dbReference type="FunFam" id="3.90.226.10:FF:000049">
    <property type="entry name" value="Enoyl-CoA delta isomerase 3"/>
    <property type="match status" value="1"/>
</dbReference>
<dbReference type="OrthoDB" id="1696280at2759"/>
<name>A0A5C3E7C4_9BASI</name>
<sequence>MFRFSSSLRHLKLGSLPLASTIVPKTFAPISASFGQLRLEHTAKPKFSDVFDISKVPRYDPFSPSPAMKSYTQSFPSESDALVKIEFDGDSRIFVLTMLGKETPDNRLTHRFIGQGLVPALTHVESKWNEMLSSGESDQGAALISTGGTDASAKIYSNGLDFENAIADPTFFDRHLNELYEKLLTFPIPTIAAVNGHAFAAGFGLACAHDYRVMNAKRGYMCMNEIDFGAPLPHGLQQALASKIADQRTMRKIVLEGHRFSAKEAMEAGFVDGLGESPKDTLDKALELAQKLKIKAKASAWGINKEVIYAHAIKIMRTKHDDATAALYAPRAKM</sequence>
<dbReference type="SUPFAM" id="SSF52096">
    <property type="entry name" value="ClpP/crotonase"/>
    <property type="match status" value="1"/>
</dbReference>
<dbReference type="InterPro" id="IPR029045">
    <property type="entry name" value="ClpP/crotonase-like_dom_sf"/>
</dbReference>
<evidence type="ECO:0000256" key="2">
    <source>
        <dbReference type="ARBA" id="ARBA00000765"/>
    </source>
</evidence>
<dbReference type="AlphaFoldDB" id="A0A5C3E7C4"/>
<protein>
    <recommendedName>
        <fullName evidence="6">Enoyl-CoA hydratase</fullName>
    </recommendedName>
</protein>
<comment type="catalytic activity">
    <reaction evidence="2">
        <text>a (3E)-enoyl-CoA = a 4-saturated (2E)-enoyl-CoA</text>
        <dbReference type="Rhea" id="RHEA:45228"/>
        <dbReference type="ChEBI" id="CHEBI:58521"/>
        <dbReference type="ChEBI" id="CHEBI:85097"/>
        <dbReference type="EC" id="5.3.3.8"/>
    </reaction>
</comment>
<keyword evidence="3" id="KW-0443">Lipid metabolism</keyword>
<dbReference type="EMBL" id="OOIN01000014">
    <property type="protein sequence ID" value="SPO26402.1"/>
    <property type="molecule type" value="Genomic_DNA"/>
</dbReference>
<proteinExistence type="predicted"/>
<dbReference type="GO" id="GO:0006635">
    <property type="term" value="P:fatty acid beta-oxidation"/>
    <property type="evidence" value="ECO:0007669"/>
    <property type="project" value="TreeGrafter"/>
</dbReference>
<dbReference type="PANTHER" id="PTHR11941">
    <property type="entry name" value="ENOYL-COA HYDRATASE-RELATED"/>
    <property type="match status" value="1"/>
</dbReference>
<dbReference type="CDD" id="cd06558">
    <property type="entry name" value="crotonase-like"/>
    <property type="match status" value="1"/>
</dbReference>
<gene>
    <name evidence="4" type="ORF">UTRI_03991</name>
</gene>
<dbReference type="PANTHER" id="PTHR11941:SF75">
    <property type="entry name" value="ENOYL-COA HYDRATASE_ISOMERASE FAMILY PROTEIN"/>
    <property type="match status" value="1"/>
</dbReference>
<reference evidence="4 5" key="1">
    <citation type="submission" date="2018-03" db="EMBL/GenBank/DDBJ databases">
        <authorList>
            <person name="Guldener U."/>
        </authorList>
    </citation>
    <scope>NUCLEOTIDE SEQUENCE [LARGE SCALE GENOMIC DNA]</scope>
    <source>
        <strain evidence="4 5">NBRC100155</strain>
    </source>
</reference>
<evidence type="ECO:0000313" key="4">
    <source>
        <dbReference type="EMBL" id="SPO26402.1"/>
    </source>
</evidence>
<dbReference type="Gene3D" id="3.90.226.10">
    <property type="entry name" value="2-enoyl-CoA Hydratase, Chain A, domain 1"/>
    <property type="match status" value="1"/>
</dbReference>
<dbReference type="GO" id="GO:0005777">
    <property type="term" value="C:peroxisome"/>
    <property type="evidence" value="ECO:0007669"/>
    <property type="project" value="TreeGrafter"/>
</dbReference>
<evidence type="ECO:0008006" key="6">
    <source>
        <dbReference type="Google" id="ProtNLM"/>
    </source>
</evidence>
<accession>A0A5C3E7C4</accession>
<evidence type="ECO:0000313" key="5">
    <source>
        <dbReference type="Proteomes" id="UP000324022"/>
    </source>
</evidence>
<dbReference type="Proteomes" id="UP000324022">
    <property type="component" value="Unassembled WGS sequence"/>
</dbReference>
<organism evidence="4 5">
    <name type="scientific">Ustilago trichophora</name>
    <dbReference type="NCBI Taxonomy" id="86804"/>
    <lineage>
        <taxon>Eukaryota</taxon>
        <taxon>Fungi</taxon>
        <taxon>Dikarya</taxon>
        <taxon>Basidiomycota</taxon>
        <taxon>Ustilaginomycotina</taxon>
        <taxon>Ustilaginomycetes</taxon>
        <taxon>Ustilaginales</taxon>
        <taxon>Ustilaginaceae</taxon>
        <taxon>Ustilago</taxon>
    </lineage>
</organism>
<dbReference type="InterPro" id="IPR001753">
    <property type="entry name" value="Enoyl-CoA_hydra/iso"/>
</dbReference>